<feature type="compositionally biased region" description="Low complexity" evidence="1">
    <location>
        <begin position="147"/>
        <end position="159"/>
    </location>
</feature>
<keyword evidence="3" id="KW-1185">Reference proteome</keyword>
<feature type="region of interest" description="Disordered" evidence="1">
    <location>
        <begin position="56"/>
        <end position="115"/>
    </location>
</feature>
<dbReference type="Proteomes" id="UP001153069">
    <property type="component" value="Unassembled WGS sequence"/>
</dbReference>
<gene>
    <name evidence="2" type="ORF">SEMRO_603_G173970.1</name>
</gene>
<accession>A0A9N8E7S4</accession>
<proteinExistence type="predicted"/>
<dbReference type="EMBL" id="CAICTM010000602">
    <property type="protein sequence ID" value="CAB9513635.1"/>
    <property type="molecule type" value="Genomic_DNA"/>
</dbReference>
<comment type="caution">
    <text evidence="2">The sequence shown here is derived from an EMBL/GenBank/DDBJ whole genome shotgun (WGS) entry which is preliminary data.</text>
</comment>
<evidence type="ECO:0000313" key="2">
    <source>
        <dbReference type="EMBL" id="CAB9513635.1"/>
    </source>
</evidence>
<reference evidence="2" key="1">
    <citation type="submission" date="2020-06" db="EMBL/GenBank/DDBJ databases">
        <authorList>
            <consortium name="Plant Systems Biology data submission"/>
        </authorList>
    </citation>
    <scope>NUCLEOTIDE SEQUENCE</scope>
    <source>
        <strain evidence="2">D6</strain>
    </source>
</reference>
<feature type="compositionally biased region" description="Basic and acidic residues" evidence="1">
    <location>
        <begin position="176"/>
        <end position="185"/>
    </location>
</feature>
<sequence>MAPSGKKLLVASANSSSLAHFLVVSSACIFFLSPWQQRTGANAEEIRSVLPPRSDKLVENIPTPRNNTAPSLCDENFLDHSKNTTSNNSSNYYDDDDDDDKNGNYTGGNNSSWHPCFGNVTSADPKATLVVGRGDSAAATALSPTKSPTRNPTARPTNEPTREPTRRPNRRPTRRPTADPTRRSTAEPTSWPFSPGEGGYPTLFPFRRDLFLAQQGVLVDDDDDDEHFEKG</sequence>
<dbReference type="PROSITE" id="PS51257">
    <property type="entry name" value="PROKAR_LIPOPROTEIN"/>
    <property type="match status" value="1"/>
</dbReference>
<evidence type="ECO:0000313" key="3">
    <source>
        <dbReference type="Proteomes" id="UP001153069"/>
    </source>
</evidence>
<evidence type="ECO:0000256" key="1">
    <source>
        <dbReference type="SAM" id="MobiDB-lite"/>
    </source>
</evidence>
<feature type="compositionally biased region" description="Low complexity" evidence="1">
    <location>
        <begin position="83"/>
        <end position="92"/>
    </location>
</feature>
<protein>
    <submittedName>
        <fullName evidence="2">Uncharacterized protein</fullName>
    </submittedName>
</protein>
<organism evidence="2 3">
    <name type="scientific">Seminavis robusta</name>
    <dbReference type="NCBI Taxonomy" id="568900"/>
    <lineage>
        <taxon>Eukaryota</taxon>
        <taxon>Sar</taxon>
        <taxon>Stramenopiles</taxon>
        <taxon>Ochrophyta</taxon>
        <taxon>Bacillariophyta</taxon>
        <taxon>Bacillariophyceae</taxon>
        <taxon>Bacillariophycidae</taxon>
        <taxon>Naviculales</taxon>
        <taxon>Naviculaceae</taxon>
        <taxon>Seminavis</taxon>
    </lineage>
</organism>
<name>A0A9N8E7S4_9STRA</name>
<feature type="region of interest" description="Disordered" evidence="1">
    <location>
        <begin position="138"/>
        <end position="204"/>
    </location>
</feature>
<dbReference type="AlphaFoldDB" id="A0A9N8E7S4"/>